<reference evidence="3 4" key="1">
    <citation type="submission" date="2016-10" db="EMBL/GenBank/DDBJ databases">
        <authorList>
            <person name="Cai Z."/>
        </authorList>
    </citation>
    <scope>NUCLEOTIDE SEQUENCE [LARGE SCALE GENOMIC DNA]</scope>
</reference>
<dbReference type="EMBL" id="FNXT01001333">
    <property type="protein sequence ID" value="SZX78731.1"/>
    <property type="molecule type" value="Genomic_DNA"/>
</dbReference>
<feature type="compositionally biased region" description="Polar residues" evidence="1">
    <location>
        <begin position="331"/>
        <end position="356"/>
    </location>
</feature>
<evidence type="ECO:0000313" key="4">
    <source>
        <dbReference type="Proteomes" id="UP000256970"/>
    </source>
</evidence>
<evidence type="ECO:0000313" key="2">
    <source>
        <dbReference type="EMBL" id="SZX60636.1"/>
    </source>
</evidence>
<feature type="compositionally biased region" description="Low complexity" evidence="1">
    <location>
        <begin position="359"/>
        <end position="370"/>
    </location>
</feature>
<dbReference type="AlphaFoldDB" id="A0A383WMU6"/>
<name>A0A383WMU6_TETOB</name>
<protein>
    <submittedName>
        <fullName evidence="3">Uncharacterized protein</fullName>
    </submittedName>
</protein>
<dbReference type="Proteomes" id="UP000256970">
    <property type="component" value="Unassembled WGS sequence"/>
</dbReference>
<gene>
    <name evidence="2" type="ORF">BQ4739_LOCUS1166</name>
    <name evidence="3" type="ORF">BQ4739_LOCUS19039</name>
</gene>
<keyword evidence="4" id="KW-1185">Reference proteome</keyword>
<evidence type="ECO:0000256" key="1">
    <source>
        <dbReference type="SAM" id="MobiDB-lite"/>
    </source>
</evidence>
<organism evidence="3 4">
    <name type="scientific">Tetradesmus obliquus</name>
    <name type="common">Green alga</name>
    <name type="synonym">Acutodesmus obliquus</name>
    <dbReference type="NCBI Taxonomy" id="3088"/>
    <lineage>
        <taxon>Eukaryota</taxon>
        <taxon>Viridiplantae</taxon>
        <taxon>Chlorophyta</taxon>
        <taxon>core chlorophytes</taxon>
        <taxon>Chlorophyceae</taxon>
        <taxon>CS clade</taxon>
        <taxon>Sphaeropleales</taxon>
        <taxon>Scenedesmaceae</taxon>
        <taxon>Tetradesmus</taxon>
    </lineage>
</organism>
<feature type="region of interest" description="Disordered" evidence="1">
    <location>
        <begin position="192"/>
        <end position="240"/>
    </location>
</feature>
<feature type="compositionally biased region" description="Low complexity" evidence="1">
    <location>
        <begin position="199"/>
        <end position="208"/>
    </location>
</feature>
<feature type="region of interest" description="Disordered" evidence="1">
    <location>
        <begin position="324"/>
        <end position="370"/>
    </location>
</feature>
<accession>A0A383WMU6</accession>
<feature type="region of interest" description="Disordered" evidence="1">
    <location>
        <begin position="1"/>
        <end position="20"/>
    </location>
</feature>
<evidence type="ECO:0000313" key="3">
    <source>
        <dbReference type="EMBL" id="SZX78731.1"/>
    </source>
</evidence>
<proteinExistence type="predicted"/>
<dbReference type="EMBL" id="FNXT01000084">
    <property type="protein sequence ID" value="SZX60636.1"/>
    <property type="molecule type" value="Genomic_DNA"/>
</dbReference>
<sequence>MCRQPSLEAQASRRPAGLPVTGLFSPQSSLTATEGLFCDSIGASTSPAVSEMCTERTAYYRQDSSTSCCSSMSCSSVFSPTAVRQQSPPSSGCCSSRQQQGCHAAGAGYLSHHAPVLPTWEIPEEHTRMPSRSQALLGMHSSNGMHMSSSMPLHTRPLQSDYEAWLAASGQLAPAAAAAPAASQMRRPHSLELPALDMRQASSGSSRASQRRYSYHHGPSNMPLSSSYGRPPTMPHSHTAPQFADEGLAAAAAYGSRPSRHGSGHFNAVLPSVPDGMPACNSSSSSRLPADYGCDEFLLDEQVQAMLVDVISHVGGELAAAAPASNAADLSLQQQRSMARRTGSLSRQASMDTPHSSRAAATPAAVPAPVGSGDAAADALAALNSYMQRHEQQKQRHQQCISAAAAAASLSSSPGSSNCGMPAGLAGLVGAAGAAGLSRQAQAKLQELMAAQQMQLEIQMELLQLLSAA</sequence>